<gene>
    <name evidence="2" type="ORF">QYS48_11270</name>
</gene>
<dbReference type="EMBL" id="CP129970">
    <property type="protein sequence ID" value="WMN07387.1"/>
    <property type="molecule type" value="Genomic_DNA"/>
</dbReference>
<dbReference type="PRINTS" id="PR00069">
    <property type="entry name" value="ALDKETRDTASE"/>
</dbReference>
<dbReference type="Proteomes" id="UP001244443">
    <property type="component" value="Chromosome"/>
</dbReference>
<dbReference type="Pfam" id="PF00248">
    <property type="entry name" value="Aldo_ket_red"/>
    <property type="match status" value="1"/>
</dbReference>
<dbReference type="SUPFAM" id="SSF51430">
    <property type="entry name" value="NAD(P)-linked oxidoreductase"/>
    <property type="match status" value="1"/>
</dbReference>
<dbReference type="InterPro" id="IPR036812">
    <property type="entry name" value="NAD(P)_OxRdtase_dom_sf"/>
</dbReference>
<organism evidence="2 3">
    <name type="scientific">Marivirga arenosa</name>
    <dbReference type="NCBI Taxonomy" id="3059076"/>
    <lineage>
        <taxon>Bacteria</taxon>
        <taxon>Pseudomonadati</taxon>
        <taxon>Bacteroidota</taxon>
        <taxon>Cytophagia</taxon>
        <taxon>Cytophagales</taxon>
        <taxon>Marivirgaceae</taxon>
        <taxon>Marivirga</taxon>
    </lineage>
</organism>
<keyword evidence="3" id="KW-1185">Reference proteome</keyword>
<reference evidence="2" key="1">
    <citation type="submission" date="2023-08" db="EMBL/GenBank/DDBJ databases">
        <title>Comparative genomics and taxonomic characterization of three novel marine species of genus Marivirga.</title>
        <authorList>
            <person name="Muhammad N."/>
            <person name="Kim S.-G."/>
        </authorList>
    </citation>
    <scope>NUCLEOTIDE SEQUENCE [LARGE SCALE GENOMIC DNA]</scope>
    <source>
        <strain evidence="2">ABR2-2</strain>
    </source>
</reference>
<dbReference type="AlphaFoldDB" id="A0AA51R781"/>
<accession>A0AA51R781</accession>
<evidence type="ECO:0000313" key="3">
    <source>
        <dbReference type="Proteomes" id="UP001244443"/>
    </source>
</evidence>
<feature type="domain" description="NADP-dependent oxidoreductase" evidence="1">
    <location>
        <begin position="18"/>
        <end position="288"/>
    </location>
</feature>
<dbReference type="GO" id="GO:0016491">
    <property type="term" value="F:oxidoreductase activity"/>
    <property type="evidence" value="ECO:0007669"/>
    <property type="project" value="InterPro"/>
</dbReference>
<dbReference type="InterPro" id="IPR050523">
    <property type="entry name" value="AKR_Detox_Biosynth"/>
</dbReference>
<protein>
    <submittedName>
        <fullName evidence="2">Aldo/keto reductase</fullName>
    </submittedName>
</protein>
<sequence length="297" mass="33936">MRQTSLLKDNIEFSPYLVGVMRLGKWGVNFSTKEWISFIEESLALGLIDFDHADIYGDYTTEEDFGKALKEKPHLRDKMQITSKCGVKMIAENRPQHKIKSYDSSEKHIITSVENSLRNLHTDYLDVLLLHRPDFLMNPNEIAETFEKLQDDGKVKHFGVSNFTSSQFEMIHDVFPLVTHQIEASLSHLNPFEDGTLDQLLMKNIVPTAWSPLGGGVDNQRLNQELQNTLNSLSEKYELKLAQLMLLFLKKHPSGIIPVLGTSKPERLKEAMDLNALELEKEDWYALYSASKGEEVP</sequence>
<dbReference type="PANTHER" id="PTHR43364:SF1">
    <property type="entry name" value="OXIDOREDUCTASE YDHF"/>
    <property type="match status" value="1"/>
</dbReference>
<proteinExistence type="predicted"/>
<dbReference type="Gene3D" id="3.20.20.100">
    <property type="entry name" value="NADP-dependent oxidoreductase domain"/>
    <property type="match status" value="1"/>
</dbReference>
<dbReference type="RefSeq" id="WP_308357515.1">
    <property type="nucleotide sequence ID" value="NZ_CP129970.2"/>
</dbReference>
<dbReference type="CDD" id="cd19092">
    <property type="entry name" value="AKR_BsYcsN_EcYdhF-like"/>
    <property type="match status" value="1"/>
</dbReference>
<dbReference type="InterPro" id="IPR023210">
    <property type="entry name" value="NADP_OxRdtase_dom"/>
</dbReference>
<dbReference type="PANTHER" id="PTHR43364">
    <property type="entry name" value="NADH-SPECIFIC METHYLGLYOXAL REDUCTASE-RELATED"/>
    <property type="match status" value="1"/>
</dbReference>
<evidence type="ECO:0000259" key="1">
    <source>
        <dbReference type="Pfam" id="PF00248"/>
    </source>
</evidence>
<name>A0AA51R781_9BACT</name>
<dbReference type="GO" id="GO:0005829">
    <property type="term" value="C:cytosol"/>
    <property type="evidence" value="ECO:0007669"/>
    <property type="project" value="TreeGrafter"/>
</dbReference>
<dbReference type="InterPro" id="IPR020471">
    <property type="entry name" value="AKR"/>
</dbReference>
<evidence type="ECO:0000313" key="2">
    <source>
        <dbReference type="EMBL" id="WMN07387.1"/>
    </source>
</evidence>